<organism evidence="4 5">
    <name type="scientific">Anaerobranca gottschalkii DSM 13577</name>
    <dbReference type="NCBI Taxonomy" id="1120990"/>
    <lineage>
        <taxon>Bacteria</taxon>
        <taxon>Bacillati</taxon>
        <taxon>Bacillota</taxon>
        <taxon>Clostridia</taxon>
        <taxon>Eubacteriales</taxon>
        <taxon>Proteinivoracaceae</taxon>
        <taxon>Anaerobranca</taxon>
    </lineage>
</organism>
<protein>
    <submittedName>
        <fullName evidence="4">DUF4097 and DUF4098 domain-containing protein YvlB</fullName>
    </submittedName>
</protein>
<dbReference type="OrthoDB" id="9808584at2"/>
<evidence type="ECO:0000259" key="3">
    <source>
        <dbReference type="Pfam" id="PF22746"/>
    </source>
</evidence>
<reference evidence="5" key="1">
    <citation type="submission" date="2016-10" db="EMBL/GenBank/DDBJ databases">
        <authorList>
            <person name="Varghese N."/>
            <person name="Submissions S."/>
        </authorList>
    </citation>
    <scope>NUCLEOTIDE SEQUENCE [LARGE SCALE GENOMIC DNA]</scope>
    <source>
        <strain evidence="5">DSM 13577</strain>
    </source>
</reference>
<evidence type="ECO:0000313" key="5">
    <source>
        <dbReference type="Proteomes" id="UP000243819"/>
    </source>
</evidence>
<dbReference type="Pfam" id="PF22746">
    <property type="entry name" value="SHOCT-like_DUF2089-C"/>
    <property type="match status" value="1"/>
</dbReference>
<accession>A0A1I0CFP3</accession>
<dbReference type="EMBL" id="FOIF01000072">
    <property type="protein sequence ID" value="SET18417.1"/>
    <property type="molecule type" value="Genomic_DNA"/>
</dbReference>
<dbReference type="AlphaFoldDB" id="A0A1I0CFP3"/>
<feature type="coiled-coil region" evidence="1">
    <location>
        <begin position="11"/>
        <end position="38"/>
    </location>
</feature>
<keyword evidence="5" id="KW-1185">Reference proteome</keyword>
<evidence type="ECO:0000256" key="1">
    <source>
        <dbReference type="SAM" id="Coils"/>
    </source>
</evidence>
<dbReference type="Pfam" id="PF13349">
    <property type="entry name" value="DUF4097"/>
    <property type="match status" value="1"/>
</dbReference>
<evidence type="ECO:0000313" key="4">
    <source>
        <dbReference type="EMBL" id="SET18417.1"/>
    </source>
</evidence>
<gene>
    <name evidence="4" type="ORF">SAMN03080614_107210</name>
</gene>
<dbReference type="STRING" id="1120990.SAMN03080614_107210"/>
<dbReference type="InterPro" id="IPR025164">
    <property type="entry name" value="Toastrack_DUF4097"/>
</dbReference>
<dbReference type="RefSeq" id="WP_091351489.1">
    <property type="nucleotide sequence ID" value="NZ_FOIF01000072.1"/>
</dbReference>
<feature type="domain" description="YvlB/LiaX N-terminal" evidence="3">
    <location>
        <begin position="2"/>
        <end position="30"/>
    </location>
</feature>
<keyword evidence="1" id="KW-0175">Coiled coil</keyword>
<sequence length="329" mass="36708">MEERSIILTMLKEGKITAEEAEKLLAALDEDLMEEEEVQLEKEEGKSKYVETETNFGLIDKLINVLNFGSNIGPVYVFTEDYKHNFTSKEIELDIKTKNGYIKINTWNKDYAFVKVTKTVRGIFSGEKAEDLVKSYKVLKLKENGIETENYKNRRLKIDYDITLPQNVVAELYTTSTNGKVDLQNLKLVQGKINSVNGKINIDNVFAKEMEISGVNGIIKVEGEIENLKADTVNGGISLVDKGNHQGDVHLSTVNGSIRLSLPEGVTGVYIKSNSVNGRTKVEHTDLKANILNGKFLARNVEVTSPGEIKRNYKISTVNGSLSITEIVN</sequence>
<dbReference type="Proteomes" id="UP000243819">
    <property type="component" value="Unassembled WGS sequence"/>
</dbReference>
<evidence type="ECO:0000259" key="2">
    <source>
        <dbReference type="Pfam" id="PF13349"/>
    </source>
</evidence>
<feature type="domain" description="DUF4097" evidence="2">
    <location>
        <begin position="95"/>
        <end position="290"/>
    </location>
</feature>
<proteinExistence type="predicted"/>
<dbReference type="InterPro" id="IPR053959">
    <property type="entry name" value="YvlB/LiaX_N"/>
</dbReference>
<name>A0A1I0CFP3_9FIRM</name>